<gene>
    <name evidence="5" type="primary">cobC</name>
    <name evidence="5" type="ORF">MCNOR_2308</name>
</gene>
<proteinExistence type="predicted"/>
<dbReference type="InterPro" id="IPR005860">
    <property type="entry name" value="CobD"/>
</dbReference>
<dbReference type="InterPro" id="IPR004839">
    <property type="entry name" value="Aminotransferase_I/II_large"/>
</dbReference>
<dbReference type="GO" id="GO:0030170">
    <property type="term" value="F:pyridoxal phosphate binding"/>
    <property type="evidence" value="ECO:0007669"/>
    <property type="project" value="InterPro"/>
</dbReference>
<dbReference type="CDD" id="cd00609">
    <property type="entry name" value="AAT_like"/>
    <property type="match status" value="1"/>
</dbReference>
<dbReference type="EC" id="4.1.1.81" evidence="5"/>
<dbReference type="Pfam" id="PF00155">
    <property type="entry name" value="Aminotran_1_2"/>
    <property type="match status" value="1"/>
</dbReference>
<dbReference type="RefSeq" id="WP_218798127.1">
    <property type="nucleotide sequence ID" value="NZ_CP079097.1"/>
</dbReference>
<dbReference type="PANTHER" id="PTHR42885">
    <property type="entry name" value="HISTIDINOL-PHOSPHATE AMINOTRANSFERASE-RELATED"/>
    <property type="match status" value="1"/>
</dbReference>
<sequence length="328" mass="36425">MLEHGGRLRQAARASGTRPADWLDLSTGISPRPWPFPEIPPDCWTRLPEDEDGLIEAAMACYGAPALLPVAGTQAAIQLLPRLRAKSRVAVLSPAYAEHAHGWRLWGHEVHEVDLRTVERQIERFDVVVVVNPNNPTGEYRDSGRLKGWHATLRKGGGWLVVDEAFMDPTPEGSLAAETRHEGLIVLRSFGKFFGCPGARLGFVAARPPLLEALRDIAGPWAVSGPARWLGQRALADSPWQAEARRKLVRDSQRLAALLTRYGLTPAGGTPLFQWVRTDDARRLDAHLRRHLILPRRFEHPPGLRFGLPATESGWSRLDHTLSAWRAA</sequence>
<keyword evidence="2" id="KW-0663">Pyridoxal phosphate</keyword>
<reference evidence="5" key="1">
    <citation type="submission" date="2023-03" db="EMBL/GenBank/DDBJ databases">
        <authorList>
            <person name="Pearce D."/>
        </authorList>
    </citation>
    <scope>NUCLEOTIDE SEQUENCE</scope>
    <source>
        <strain evidence="5">Mc</strain>
    </source>
</reference>
<dbReference type="Proteomes" id="UP001158598">
    <property type="component" value="Chromosome"/>
</dbReference>
<dbReference type="NCBIfam" id="TIGR01140">
    <property type="entry name" value="L_thr_O3P_dcar"/>
    <property type="match status" value="1"/>
</dbReference>
<dbReference type="AlphaFoldDB" id="A0AA35Y1B3"/>
<dbReference type="PANTHER" id="PTHR42885:SF1">
    <property type="entry name" value="THREONINE-PHOSPHATE DECARBOXYLASE"/>
    <property type="match status" value="1"/>
</dbReference>
<dbReference type="GO" id="GO:0009236">
    <property type="term" value="P:cobalamin biosynthetic process"/>
    <property type="evidence" value="ECO:0007669"/>
    <property type="project" value="InterPro"/>
</dbReference>
<evidence type="ECO:0000256" key="3">
    <source>
        <dbReference type="ARBA" id="ARBA00023239"/>
    </source>
</evidence>
<keyword evidence="3 5" id="KW-0456">Lyase</keyword>
<comment type="cofactor">
    <cofactor evidence="1">
        <name>pyridoxal 5'-phosphate</name>
        <dbReference type="ChEBI" id="CHEBI:597326"/>
    </cofactor>
</comment>
<evidence type="ECO:0000259" key="4">
    <source>
        <dbReference type="Pfam" id="PF00155"/>
    </source>
</evidence>
<organism evidence="5 6">
    <name type="scientific">Methylococcus capsulatus</name>
    <dbReference type="NCBI Taxonomy" id="414"/>
    <lineage>
        <taxon>Bacteria</taxon>
        <taxon>Pseudomonadati</taxon>
        <taxon>Pseudomonadota</taxon>
        <taxon>Gammaproteobacteria</taxon>
        <taxon>Methylococcales</taxon>
        <taxon>Methylococcaceae</taxon>
        <taxon>Methylococcus</taxon>
    </lineage>
</organism>
<evidence type="ECO:0000313" key="5">
    <source>
        <dbReference type="EMBL" id="CAI8840636.1"/>
    </source>
</evidence>
<accession>A0AA35Y1B3</accession>
<evidence type="ECO:0000256" key="2">
    <source>
        <dbReference type="ARBA" id="ARBA00022898"/>
    </source>
</evidence>
<feature type="domain" description="Aminotransferase class I/classII large" evidence="4">
    <location>
        <begin position="66"/>
        <end position="283"/>
    </location>
</feature>
<dbReference type="EMBL" id="OX458332">
    <property type="protein sequence ID" value="CAI8840636.1"/>
    <property type="molecule type" value="Genomic_DNA"/>
</dbReference>
<evidence type="ECO:0000256" key="1">
    <source>
        <dbReference type="ARBA" id="ARBA00001933"/>
    </source>
</evidence>
<evidence type="ECO:0000313" key="6">
    <source>
        <dbReference type="Proteomes" id="UP001158598"/>
    </source>
</evidence>
<protein>
    <submittedName>
        <fullName evidence="5">Threonine-phosphate decarboxylase</fullName>
        <ecNumber evidence="5">4.1.1.81</ecNumber>
    </submittedName>
</protein>
<dbReference type="GO" id="GO:0048472">
    <property type="term" value="F:threonine-phosphate decarboxylase activity"/>
    <property type="evidence" value="ECO:0007669"/>
    <property type="project" value="UniProtKB-EC"/>
</dbReference>
<name>A0AA35Y1B3_METCP</name>